<dbReference type="PANTHER" id="PTHR43064:SF1">
    <property type="entry name" value="SLL1489 PROTEIN"/>
    <property type="match status" value="1"/>
</dbReference>
<dbReference type="InterPro" id="IPR039476">
    <property type="entry name" value="P2CMN_synthase_LarB"/>
</dbReference>
<dbReference type="SUPFAM" id="SSF52255">
    <property type="entry name" value="N5-CAIR mutase (phosphoribosylaminoimidazole carboxylase, PurE)"/>
    <property type="match status" value="1"/>
</dbReference>
<evidence type="ECO:0000313" key="2">
    <source>
        <dbReference type="EMBL" id="RAK14942.1"/>
    </source>
</evidence>
<dbReference type="Pfam" id="PF00731">
    <property type="entry name" value="AIRC"/>
    <property type="match status" value="1"/>
</dbReference>
<comment type="caution">
    <text evidence="2">The sequence shown here is derived from an EMBL/GenBank/DDBJ whole genome shotgun (WGS) entry which is preliminary data.</text>
</comment>
<dbReference type="OrthoDB" id="9782511at2"/>
<keyword evidence="3" id="KW-1185">Reference proteome</keyword>
<dbReference type="Proteomes" id="UP000248555">
    <property type="component" value="Unassembled WGS sequence"/>
</dbReference>
<name>A0A327Y3N1_9BACL</name>
<dbReference type="PANTHER" id="PTHR43064">
    <property type="entry name" value="PHOSPHORIBOSYLAMINOIMIDAZOLE CARBOXYLASE-RELATED"/>
    <property type="match status" value="1"/>
</dbReference>
<sequence>MNDSLKQILEQLKNGNISVEEAYETLRTYDCIGYATLDIHREKRKGFPEIIFGEGKTKEHILGIFERLMKFHKKVLATRINKEKADYLMRNLQNRYPLEYFHYHNNARTFYWIAKEYVEIKKQGYIAVVSAGTSDFAVAEEAAVTAEFLGCEVKRIYDVGVAGIHRLLDKISVIEQAHVAVVVAGMEGALASVVSGLVSKPVIAVPTSVGYGANFQGLSALLTMLNSCASGVSVVNIDNGFGAGYYAATILSVIEQSIEKAMKREEGRNESSLS</sequence>
<evidence type="ECO:0000259" key="1">
    <source>
        <dbReference type="SMART" id="SM01001"/>
    </source>
</evidence>
<dbReference type="RefSeq" id="WP_111646581.1">
    <property type="nucleotide sequence ID" value="NZ_QLMH01000028.1"/>
</dbReference>
<feature type="domain" description="PurE" evidence="1">
    <location>
        <begin position="124"/>
        <end position="273"/>
    </location>
</feature>
<protein>
    <recommendedName>
        <fullName evidence="1">PurE domain-containing protein</fullName>
    </recommendedName>
</protein>
<proteinExistence type="predicted"/>
<gene>
    <name evidence="2" type="ORF">B0I26_12815</name>
</gene>
<accession>A0A327Y3N1</accession>
<dbReference type="SMART" id="SM01001">
    <property type="entry name" value="AIRC"/>
    <property type="match status" value="1"/>
</dbReference>
<evidence type="ECO:0000313" key="3">
    <source>
        <dbReference type="Proteomes" id="UP000248555"/>
    </source>
</evidence>
<dbReference type="InterPro" id="IPR000031">
    <property type="entry name" value="PurE_dom"/>
</dbReference>
<organism evidence="2 3">
    <name type="scientific">Paranoxybacillus vitaminiphilus</name>
    <dbReference type="NCBI Taxonomy" id="581036"/>
    <lineage>
        <taxon>Bacteria</taxon>
        <taxon>Bacillati</taxon>
        <taxon>Bacillota</taxon>
        <taxon>Bacilli</taxon>
        <taxon>Bacillales</taxon>
        <taxon>Anoxybacillaceae</taxon>
        <taxon>Paranoxybacillus</taxon>
    </lineage>
</organism>
<dbReference type="GO" id="GO:0006189">
    <property type="term" value="P:'de novo' IMP biosynthetic process"/>
    <property type="evidence" value="ECO:0007669"/>
    <property type="project" value="InterPro"/>
</dbReference>
<dbReference type="NCBIfam" id="NF033503">
    <property type="entry name" value="LarB"/>
    <property type="match status" value="1"/>
</dbReference>
<dbReference type="Gene3D" id="3.40.50.1970">
    <property type="match status" value="1"/>
</dbReference>
<reference evidence="2 3" key="1">
    <citation type="submission" date="2018-06" db="EMBL/GenBank/DDBJ databases">
        <title>Genomic Encyclopedia of Type Strains, Phase III (KMG-III): the genomes of soil and plant-associated and newly described type strains.</title>
        <authorList>
            <person name="Whitman W."/>
        </authorList>
    </citation>
    <scope>NUCLEOTIDE SEQUENCE [LARGE SCALE GENOMIC DNA]</scope>
    <source>
        <strain evidence="2 3">CGMCC 1.8979</strain>
    </source>
</reference>
<dbReference type="AlphaFoldDB" id="A0A327Y3N1"/>
<dbReference type="EMBL" id="QLMH01000028">
    <property type="protein sequence ID" value="RAK14942.1"/>
    <property type="molecule type" value="Genomic_DNA"/>
</dbReference>
<dbReference type="GO" id="GO:0016787">
    <property type="term" value="F:hydrolase activity"/>
    <property type="evidence" value="ECO:0007669"/>
    <property type="project" value="InterPro"/>
</dbReference>